<dbReference type="AlphaFoldDB" id="A0A2M9BCX1"/>
<evidence type="ECO:0000256" key="2">
    <source>
        <dbReference type="ARBA" id="ARBA00022777"/>
    </source>
</evidence>
<evidence type="ECO:0000256" key="1">
    <source>
        <dbReference type="ARBA" id="ARBA00022679"/>
    </source>
</evidence>
<reference evidence="4 5" key="1">
    <citation type="submission" date="2017-11" db="EMBL/GenBank/DDBJ databases">
        <title>Genomic Encyclopedia of Archaeal and Bacterial Type Strains, Phase II (KMG-II): From Individual Species to Whole Genera.</title>
        <authorList>
            <person name="Goeker M."/>
        </authorList>
    </citation>
    <scope>NUCLEOTIDE SEQUENCE [LARGE SCALE GENOMIC DNA]</scope>
    <source>
        <strain evidence="4 5">DSM 25625</strain>
    </source>
</reference>
<gene>
    <name evidence="4" type="ORF">CLV54_3152</name>
</gene>
<proteinExistence type="predicted"/>
<protein>
    <submittedName>
        <fullName evidence="4">Sugar/nucleoside kinase (Ribokinase family)</fullName>
    </submittedName>
</protein>
<dbReference type="InterPro" id="IPR011611">
    <property type="entry name" value="PfkB_dom"/>
</dbReference>
<evidence type="ECO:0000313" key="4">
    <source>
        <dbReference type="EMBL" id="PJJ55798.1"/>
    </source>
</evidence>
<dbReference type="PANTHER" id="PTHR10584:SF166">
    <property type="entry name" value="RIBOKINASE"/>
    <property type="match status" value="1"/>
</dbReference>
<dbReference type="SUPFAM" id="SSF53613">
    <property type="entry name" value="Ribokinase-like"/>
    <property type="match status" value="1"/>
</dbReference>
<dbReference type="RefSeq" id="WP_157803020.1">
    <property type="nucleotide sequence ID" value="NZ_PGFB01000005.1"/>
</dbReference>
<evidence type="ECO:0000313" key="5">
    <source>
        <dbReference type="Proteomes" id="UP000230161"/>
    </source>
</evidence>
<evidence type="ECO:0000259" key="3">
    <source>
        <dbReference type="Pfam" id="PF00294"/>
    </source>
</evidence>
<dbReference type="PANTHER" id="PTHR10584">
    <property type="entry name" value="SUGAR KINASE"/>
    <property type="match status" value="1"/>
</dbReference>
<accession>A0A2M9BCX1</accession>
<dbReference type="OrthoDB" id="9808275at2"/>
<dbReference type="GO" id="GO:0016301">
    <property type="term" value="F:kinase activity"/>
    <property type="evidence" value="ECO:0007669"/>
    <property type="project" value="UniProtKB-KW"/>
</dbReference>
<dbReference type="Gene3D" id="3.40.1190.20">
    <property type="match status" value="1"/>
</dbReference>
<sequence>MHSVAIAGHVCVDISPGMEASTRIEPGKLFEVGPLRLELGGCVANTGGDLADLGMPVHVHTTVGDDDLGRLVSARLAARPGITGTPLVAAGASTSYSLVLETPGADRTFWHHVGANHRFDGTGVDLAAIDLLHLGYPPLLPGLLVNGGAPLAELLARARAAGVTTSVDLAVVDRDSETGSLDWERILRSAMAHTDIVSPSLDDLTSALGIDEPPSDELVDRLAELLLDWGAAIVAISAGSRGLWLRTASASRLAAAGRALADDAEQWAGIRMHRPPVEVSVQSTTNGAGDASTAGLLYAIAAGAGPVPASGLATACSAAIIAGERTTPETITALRPELGDLVATTTGASLV</sequence>
<dbReference type="Pfam" id="PF00294">
    <property type="entry name" value="PfkB"/>
    <property type="match status" value="1"/>
</dbReference>
<keyword evidence="2 4" id="KW-0418">Kinase</keyword>
<organism evidence="4 5">
    <name type="scientific">Compostimonas suwonensis</name>
    <dbReference type="NCBI Taxonomy" id="1048394"/>
    <lineage>
        <taxon>Bacteria</taxon>
        <taxon>Bacillati</taxon>
        <taxon>Actinomycetota</taxon>
        <taxon>Actinomycetes</taxon>
        <taxon>Micrococcales</taxon>
        <taxon>Microbacteriaceae</taxon>
        <taxon>Compostimonas</taxon>
    </lineage>
</organism>
<keyword evidence="5" id="KW-1185">Reference proteome</keyword>
<dbReference type="Proteomes" id="UP000230161">
    <property type="component" value="Unassembled WGS sequence"/>
</dbReference>
<dbReference type="InterPro" id="IPR029056">
    <property type="entry name" value="Ribokinase-like"/>
</dbReference>
<name>A0A2M9BCX1_9MICO</name>
<feature type="domain" description="Carbohydrate kinase PfkB" evidence="3">
    <location>
        <begin position="1"/>
        <end position="326"/>
    </location>
</feature>
<comment type="caution">
    <text evidence="4">The sequence shown here is derived from an EMBL/GenBank/DDBJ whole genome shotgun (WGS) entry which is preliminary data.</text>
</comment>
<dbReference type="EMBL" id="PGFB01000005">
    <property type="protein sequence ID" value="PJJ55798.1"/>
    <property type="molecule type" value="Genomic_DNA"/>
</dbReference>
<keyword evidence="1" id="KW-0808">Transferase</keyword>
<dbReference type="GO" id="GO:0005829">
    <property type="term" value="C:cytosol"/>
    <property type="evidence" value="ECO:0007669"/>
    <property type="project" value="TreeGrafter"/>
</dbReference>